<organism evidence="2 3">
    <name type="scientific">Azospirillum argentinense</name>
    <dbReference type="NCBI Taxonomy" id="2970906"/>
    <lineage>
        <taxon>Bacteria</taxon>
        <taxon>Pseudomonadati</taxon>
        <taxon>Pseudomonadota</taxon>
        <taxon>Alphaproteobacteria</taxon>
        <taxon>Rhodospirillales</taxon>
        <taxon>Azospirillaceae</taxon>
        <taxon>Azospirillum</taxon>
    </lineage>
</organism>
<dbReference type="PANTHER" id="PTHR11895:SF176">
    <property type="entry name" value="AMIDASE AMID-RELATED"/>
    <property type="match status" value="1"/>
</dbReference>
<protein>
    <submittedName>
        <fullName evidence="2">Glutamyl-tRNA amidotransferase</fullName>
    </submittedName>
</protein>
<gene>
    <name evidence="2" type="ORF">ABAZ39_31935</name>
</gene>
<geneLocation type="plasmid" evidence="2 3">
    <name>AbAZ39_p4</name>
</geneLocation>
<dbReference type="InterPro" id="IPR020556">
    <property type="entry name" value="Amidase_CS"/>
</dbReference>
<evidence type="ECO:0000259" key="1">
    <source>
        <dbReference type="Pfam" id="PF01425"/>
    </source>
</evidence>
<dbReference type="InterPro" id="IPR036928">
    <property type="entry name" value="AS_sf"/>
</dbReference>
<dbReference type="GO" id="GO:0016740">
    <property type="term" value="F:transferase activity"/>
    <property type="evidence" value="ECO:0007669"/>
    <property type="project" value="UniProtKB-KW"/>
</dbReference>
<reference evidence="2 3" key="1">
    <citation type="journal article" date="2014" name="Genome Announc.">
        <title>Complete Genome Sequence of the Model Rhizosphere Strain Azospirillum brasilense Az39, Successfully Applied in Agriculture.</title>
        <authorList>
            <person name="Rivera D."/>
            <person name="Revale S."/>
            <person name="Molina R."/>
            <person name="Gualpa J."/>
            <person name="Puente M."/>
            <person name="Maroniche G."/>
            <person name="Paris G."/>
            <person name="Baker D."/>
            <person name="Clavijo B."/>
            <person name="McLay K."/>
            <person name="Spaepen S."/>
            <person name="Perticari A."/>
            <person name="Vazquez M."/>
            <person name="Wisniewski-Dye F."/>
            <person name="Watkins C."/>
            <person name="Martinez-Abarca F."/>
            <person name="Vanderleyden J."/>
            <person name="Cassan F."/>
        </authorList>
    </citation>
    <scope>NUCLEOTIDE SEQUENCE [LARGE SCALE GENOMIC DNA]</scope>
    <source>
        <strain evidence="2 3">Az39</strain>
        <plasmid evidence="2">AbAZ39_p4</plasmid>
    </source>
</reference>
<dbReference type="EMBL" id="CP007797">
    <property type="protein sequence ID" value="AIB16460.1"/>
    <property type="molecule type" value="Genomic_DNA"/>
</dbReference>
<dbReference type="Gene3D" id="3.90.1300.10">
    <property type="entry name" value="Amidase signature (AS) domain"/>
    <property type="match status" value="1"/>
</dbReference>
<dbReference type="SUPFAM" id="SSF75304">
    <property type="entry name" value="Amidase signature (AS) enzymes"/>
    <property type="match status" value="1"/>
</dbReference>
<dbReference type="PROSITE" id="PS00571">
    <property type="entry name" value="AMIDASES"/>
    <property type="match status" value="1"/>
</dbReference>
<proteinExistence type="predicted"/>
<name>A0A060DUW9_9PROT</name>
<keyword evidence="2" id="KW-0808">Transferase</keyword>
<dbReference type="AlphaFoldDB" id="A0A060DUW9"/>
<dbReference type="PANTHER" id="PTHR11895">
    <property type="entry name" value="TRANSAMIDASE"/>
    <property type="match status" value="1"/>
</dbReference>
<dbReference type="Proteomes" id="UP000027186">
    <property type="component" value="Plasmid AbAZ39_p4"/>
</dbReference>
<dbReference type="KEGG" id="abq:ABAZ39_31935"/>
<dbReference type="InterPro" id="IPR023631">
    <property type="entry name" value="Amidase_dom"/>
</dbReference>
<feature type="domain" description="Amidase" evidence="1">
    <location>
        <begin position="26"/>
        <end position="439"/>
    </location>
</feature>
<dbReference type="RefSeq" id="WP_040138220.1">
    <property type="nucleotide sequence ID" value="NZ_CP007797.1"/>
</dbReference>
<evidence type="ECO:0000313" key="2">
    <source>
        <dbReference type="EMBL" id="AIB16460.1"/>
    </source>
</evidence>
<accession>A0A060DUW9</accession>
<dbReference type="Pfam" id="PF01425">
    <property type="entry name" value="Amidase"/>
    <property type="match status" value="1"/>
</dbReference>
<evidence type="ECO:0000313" key="3">
    <source>
        <dbReference type="Proteomes" id="UP000027186"/>
    </source>
</evidence>
<dbReference type="InterPro" id="IPR000120">
    <property type="entry name" value="Amidase"/>
</dbReference>
<keyword evidence="2" id="KW-0614">Plasmid</keyword>
<sequence>MTDPTSLTLTDAARAVRDGALRAEALVDACLDRISRLNPTLNAFLSVEPEEALAAARAADAEARAGRLRGPLHGVPLAHKDMFYRAGKRCTCGSPTIRGDFRPERTATVLERLDAAGAVTLGTLHMAEFAMGPTGHNAHLGRCRNPWEPERITGGSSSGSGAAVAGRLAFGSLGSDTGGSVRLPAALCGVVGLKPTQGATPMDGVMPLSESLDCVGPLARSAEDAATLFSVITGRTDVADGIGQGVEGLRLGIPRQFYYDGLDPAVAAALERARAVLERAGARIVEVDIPDHEPYGDLANLVFTPEAAAVHAPWLRERPQDYGPQVRARLLQGLMVPAASYLQAKQLRALHLRAMIEGPFARCDALFVPALRSRVPTAAQTDVGAGPAMATVVAGVAALTRPVSYLGLPALVTPAGFDPDGMPIAMQLIGRPQAEATLLRIADAYERATGWLSRVPQTQIFS</sequence>